<dbReference type="GO" id="GO:0005524">
    <property type="term" value="F:ATP binding"/>
    <property type="evidence" value="ECO:0007669"/>
    <property type="project" value="UniProtKB-UniRule"/>
</dbReference>
<dbReference type="InterPro" id="IPR011009">
    <property type="entry name" value="Kinase-like_dom_sf"/>
</dbReference>
<dbReference type="Gene3D" id="3.30.200.20">
    <property type="entry name" value="Phosphorylase Kinase, domain 1"/>
    <property type="match status" value="1"/>
</dbReference>
<feature type="region of interest" description="Disordered" evidence="2">
    <location>
        <begin position="29"/>
        <end position="60"/>
    </location>
</feature>
<dbReference type="AlphaFoldDB" id="A0AAD9Y630"/>
<accession>A0AAD9Y630</accession>
<evidence type="ECO:0000256" key="2">
    <source>
        <dbReference type="SAM" id="MobiDB-lite"/>
    </source>
</evidence>
<keyword evidence="1" id="KW-0547">Nucleotide-binding</keyword>
<sequence length="294" mass="32475">MENADNFALIYPHGAGTVGEKASKAIKANPRYVPPRLAQPSRTRRRRRERESTEPLQNPGFSPLDYLPSLSIGLVHFSLTFDEFNRPLIKDLNSLRGTQVTYNGEGEGVRRDFHWIVGGHHIPQEKKSIIITVPNAVSFQIVILPHDIRSSEYVDSINRFRQGTATTEDLLEDLGLSYPPTRGAQTPGAGEISLRKNLGEGAYGVVTHLWNVSTGEERVVKTPSPKAIANGQLNHRAWEREAYIMGLVSHVCTPSIHLPHPSDSLIGADCATHRVILCTPPRDTPRVCASGVSR</sequence>
<dbReference type="SUPFAM" id="SSF56112">
    <property type="entry name" value="Protein kinase-like (PK-like)"/>
    <property type="match status" value="1"/>
</dbReference>
<dbReference type="PROSITE" id="PS00107">
    <property type="entry name" value="PROTEIN_KINASE_ATP"/>
    <property type="match status" value="1"/>
</dbReference>
<gene>
    <name evidence="3" type="ORF">CKAH01_18421</name>
</gene>
<keyword evidence="4" id="KW-1185">Reference proteome</keyword>
<feature type="binding site" evidence="1">
    <location>
        <position position="221"/>
    </location>
    <ligand>
        <name>ATP</name>
        <dbReference type="ChEBI" id="CHEBI:30616"/>
    </ligand>
</feature>
<evidence type="ECO:0000313" key="3">
    <source>
        <dbReference type="EMBL" id="KAK2743006.1"/>
    </source>
</evidence>
<keyword evidence="1" id="KW-0067">ATP-binding</keyword>
<evidence type="ECO:0000256" key="1">
    <source>
        <dbReference type="PROSITE-ProRule" id="PRU10141"/>
    </source>
</evidence>
<protein>
    <recommendedName>
        <fullName evidence="5">Protein kinase domain-containing protein</fullName>
    </recommendedName>
</protein>
<evidence type="ECO:0008006" key="5">
    <source>
        <dbReference type="Google" id="ProtNLM"/>
    </source>
</evidence>
<name>A0AAD9Y630_COLKA</name>
<comment type="caution">
    <text evidence="3">The sequence shown here is derived from an EMBL/GenBank/DDBJ whole genome shotgun (WGS) entry which is preliminary data.</text>
</comment>
<organism evidence="3 4">
    <name type="scientific">Colletotrichum kahawae</name>
    <name type="common">Coffee berry disease fungus</name>
    <dbReference type="NCBI Taxonomy" id="34407"/>
    <lineage>
        <taxon>Eukaryota</taxon>
        <taxon>Fungi</taxon>
        <taxon>Dikarya</taxon>
        <taxon>Ascomycota</taxon>
        <taxon>Pezizomycotina</taxon>
        <taxon>Sordariomycetes</taxon>
        <taxon>Hypocreomycetidae</taxon>
        <taxon>Glomerellales</taxon>
        <taxon>Glomerellaceae</taxon>
        <taxon>Colletotrichum</taxon>
        <taxon>Colletotrichum gloeosporioides species complex</taxon>
    </lineage>
</organism>
<reference evidence="3" key="1">
    <citation type="submission" date="2023-02" db="EMBL/GenBank/DDBJ databases">
        <title>Colletotrichum kahawae CIFC_Que2 genome sequencing and assembly.</title>
        <authorList>
            <person name="Baroncelli R."/>
        </authorList>
    </citation>
    <scope>NUCLEOTIDE SEQUENCE</scope>
    <source>
        <strain evidence="3">CIFC_Que2</strain>
    </source>
</reference>
<proteinExistence type="predicted"/>
<dbReference type="EMBL" id="VYYT01000323">
    <property type="protein sequence ID" value="KAK2743006.1"/>
    <property type="molecule type" value="Genomic_DNA"/>
</dbReference>
<dbReference type="Proteomes" id="UP001281614">
    <property type="component" value="Unassembled WGS sequence"/>
</dbReference>
<evidence type="ECO:0000313" key="4">
    <source>
        <dbReference type="Proteomes" id="UP001281614"/>
    </source>
</evidence>
<dbReference type="InterPro" id="IPR017441">
    <property type="entry name" value="Protein_kinase_ATP_BS"/>
</dbReference>